<evidence type="ECO:0000256" key="2">
    <source>
        <dbReference type="ARBA" id="ARBA00004651"/>
    </source>
</evidence>
<dbReference type="Proteomes" id="UP000255295">
    <property type="component" value="Unassembled WGS sequence"/>
</dbReference>
<sequence length="482" mass="54469">MKIKSWLLMMFFIVMIVPIGGAYGLYIWIDAYYHDKSFAEYIEKWTTLNDVKSVLNDPTLYAKDADIQQVKVLTSDQLAITLYAKSGFVYYSSNPLTSGFVSRENVLKNLYVLQQKYNAFTYKEPVFQQGDLVGIYEIQLIRKDWVQGVERRSWLVIASAITLFLAVYTAVILLLNRKLHRPLQALMQQMDAFGKGQHVDAVMATRKDEIGELTNTFLSMQREIEVARVHLKNEQKQKELMIASISHDLKTPLTAIQAYAESLQNASLTAHMQEEYRAVILTKAMDMKQMLEDLLMYTLLQSTTYDVTLVPVEGQEFFDMAISDYEPLCQSKGLSLQTFCDVEGTFAVHPSQMQRVIDNLMSNATHFGTLGTTIYLAAISNQKLDWGFDFVNEALTKKSGIYLVVQNSGAGVGEQEIEQLFEPLYQSDHARTKTGQRGTGLGLSIAKQIIEKHGGTINMVSKRGVGTAVLCWLPPYKGENDK</sequence>
<keyword evidence="8" id="KW-0547">Nucleotide-binding</keyword>
<keyword evidence="6 18" id="KW-0808">Transferase</keyword>
<dbReference type="SMART" id="SM00387">
    <property type="entry name" value="HATPase_c"/>
    <property type="match status" value="1"/>
</dbReference>
<dbReference type="AlphaFoldDB" id="A0A2S0K1D8"/>
<evidence type="ECO:0000256" key="14">
    <source>
        <dbReference type="SAM" id="Phobius"/>
    </source>
</evidence>
<dbReference type="InterPro" id="IPR004358">
    <property type="entry name" value="Sig_transdc_His_kin-like_C"/>
</dbReference>
<evidence type="ECO:0000256" key="7">
    <source>
        <dbReference type="ARBA" id="ARBA00022692"/>
    </source>
</evidence>
<dbReference type="SMART" id="SM00304">
    <property type="entry name" value="HAMP"/>
    <property type="match status" value="1"/>
</dbReference>
<dbReference type="RefSeq" id="WP_024363626.1">
    <property type="nucleotide sequence ID" value="NZ_BJNS01000001.1"/>
</dbReference>
<dbReference type="EMBL" id="UFSZ01000001">
    <property type="protein sequence ID" value="SUV16907.1"/>
    <property type="molecule type" value="Genomic_DNA"/>
</dbReference>
<keyword evidence="5" id="KW-0597">Phosphoprotein</keyword>
<dbReference type="SMART" id="SM00388">
    <property type="entry name" value="HisKA"/>
    <property type="match status" value="1"/>
</dbReference>
<evidence type="ECO:0000259" key="15">
    <source>
        <dbReference type="PROSITE" id="PS50109"/>
    </source>
</evidence>
<dbReference type="InterPro" id="IPR050398">
    <property type="entry name" value="HssS/ArlS-like"/>
</dbReference>
<dbReference type="CDD" id="cd06225">
    <property type="entry name" value="HAMP"/>
    <property type="match status" value="1"/>
</dbReference>
<dbReference type="InterPro" id="IPR005467">
    <property type="entry name" value="His_kinase_dom"/>
</dbReference>
<keyword evidence="7 14" id="KW-0812">Transmembrane</keyword>
<dbReference type="GO" id="GO:0000155">
    <property type="term" value="F:phosphorelay sensor kinase activity"/>
    <property type="evidence" value="ECO:0007669"/>
    <property type="project" value="InterPro"/>
</dbReference>
<dbReference type="GO" id="GO:0005524">
    <property type="term" value="F:ATP binding"/>
    <property type="evidence" value="ECO:0007669"/>
    <property type="project" value="UniProtKB-KW"/>
</dbReference>
<evidence type="ECO:0000256" key="4">
    <source>
        <dbReference type="ARBA" id="ARBA00022475"/>
    </source>
</evidence>
<evidence type="ECO:0000259" key="16">
    <source>
        <dbReference type="PROSITE" id="PS50885"/>
    </source>
</evidence>
<proteinExistence type="predicted"/>
<reference evidence="18 20" key="2">
    <citation type="submission" date="2018-06" db="EMBL/GenBank/DDBJ databases">
        <authorList>
            <consortium name="Pathogen Informatics"/>
            <person name="Doyle S."/>
        </authorList>
    </citation>
    <scope>NUCLEOTIDE SEQUENCE [LARGE SCALE GENOMIC DNA]</scope>
    <source>
        <strain evidence="18 20">NCTC10338</strain>
    </source>
</reference>
<dbReference type="EC" id="2.7.13.3" evidence="3"/>
<comment type="subcellular location">
    <subcellularLocation>
        <location evidence="2">Cell membrane</location>
        <topology evidence="2">Multi-pass membrane protein</topology>
    </subcellularLocation>
</comment>
<evidence type="ECO:0000256" key="6">
    <source>
        <dbReference type="ARBA" id="ARBA00022679"/>
    </source>
</evidence>
<dbReference type="PANTHER" id="PTHR45528:SF1">
    <property type="entry name" value="SENSOR HISTIDINE KINASE CPXA"/>
    <property type="match status" value="1"/>
</dbReference>
<keyword evidence="12" id="KW-0902">Two-component regulatory system</keyword>
<keyword evidence="9 17" id="KW-0418">Kinase</keyword>
<dbReference type="SUPFAM" id="SSF55874">
    <property type="entry name" value="ATPase domain of HSP90 chaperone/DNA topoisomerase II/histidine kinase"/>
    <property type="match status" value="1"/>
</dbReference>
<keyword evidence="10" id="KW-0067">ATP-binding</keyword>
<keyword evidence="11 14" id="KW-1133">Transmembrane helix</keyword>
<feature type="domain" description="HAMP" evidence="16">
    <location>
        <begin position="177"/>
        <end position="229"/>
    </location>
</feature>
<dbReference type="CDD" id="cd00075">
    <property type="entry name" value="HATPase"/>
    <property type="match status" value="1"/>
</dbReference>
<name>A0A2S0K1D8_LYSSH</name>
<protein>
    <recommendedName>
        <fullName evidence="3">histidine kinase</fullName>
        <ecNumber evidence="3">2.7.13.3</ecNumber>
    </recommendedName>
</protein>
<dbReference type="PANTHER" id="PTHR45528">
    <property type="entry name" value="SENSOR HISTIDINE KINASE CPXA"/>
    <property type="match status" value="1"/>
</dbReference>
<dbReference type="Pfam" id="PF00672">
    <property type="entry name" value="HAMP"/>
    <property type="match status" value="1"/>
</dbReference>
<evidence type="ECO:0000313" key="20">
    <source>
        <dbReference type="Proteomes" id="UP000255295"/>
    </source>
</evidence>
<keyword evidence="13 14" id="KW-0472">Membrane</keyword>
<keyword evidence="4" id="KW-1003">Cell membrane</keyword>
<evidence type="ECO:0000256" key="11">
    <source>
        <dbReference type="ARBA" id="ARBA00022989"/>
    </source>
</evidence>
<dbReference type="Proteomes" id="UP000238825">
    <property type="component" value="Chromosome"/>
</dbReference>
<dbReference type="InterPro" id="IPR036097">
    <property type="entry name" value="HisK_dim/P_sf"/>
</dbReference>
<gene>
    <name evidence="18" type="primary">srrB_2</name>
    <name evidence="17" type="ORF">LS41612_13525</name>
    <name evidence="18" type="ORF">NCTC10338_01994</name>
</gene>
<evidence type="ECO:0000256" key="13">
    <source>
        <dbReference type="ARBA" id="ARBA00023136"/>
    </source>
</evidence>
<evidence type="ECO:0000256" key="9">
    <source>
        <dbReference type="ARBA" id="ARBA00022777"/>
    </source>
</evidence>
<dbReference type="SUPFAM" id="SSF158472">
    <property type="entry name" value="HAMP domain-like"/>
    <property type="match status" value="1"/>
</dbReference>
<feature type="domain" description="Histidine kinase" evidence="15">
    <location>
        <begin position="244"/>
        <end position="477"/>
    </location>
</feature>
<comment type="catalytic activity">
    <reaction evidence="1">
        <text>ATP + protein L-histidine = ADP + protein N-phospho-L-histidine.</text>
        <dbReference type="EC" id="2.7.13.3"/>
    </reaction>
</comment>
<dbReference type="Gene3D" id="3.30.565.10">
    <property type="entry name" value="Histidine kinase-like ATPase, C-terminal domain"/>
    <property type="match status" value="1"/>
</dbReference>
<feature type="transmembrane region" description="Helical" evidence="14">
    <location>
        <begin position="154"/>
        <end position="175"/>
    </location>
</feature>
<dbReference type="Gene3D" id="1.10.287.130">
    <property type="match status" value="1"/>
</dbReference>
<dbReference type="Pfam" id="PF02518">
    <property type="entry name" value="HATPase_c"/>
    <property type="match status" value="1"/>
</dbReference>
<dbReference type="Gene3D" id="6.10.340.10">
    <property type="match status" value="1"/>
</dbReference>
<evidence type="ECO:0000256" key="5">
    <source>
        <dbReference type="ARBA" id="ARBA00022553"/>
    </source>
</evidence>
<evidence type="ECO:0000313" key="17">
    <source>
        <dbReference type="EMBL" id="AVK97210.1"/>
    </source>
</evidence>
<dbReference type="EMBL" id="CP019980">
    <property type="protein sequence ID" value="AVK97210.1"/>
    <property type="molecule type" value="Genomic_DNA"/>
</dbReference>
<dbReference type="InterPro" id="IPR003660">
    <property type="entry name" value="HAMP_dom"/>
</dbReference>
<evidence type="ECO:0000256" key="12">
    <source>
        <dbReference type="ARBA" id="ARBA00023012"/>
    </source>
</evidence>
<dbReference type="GO" id="GO:0005886">
    <property type="term" value="C:plasma membrane"/>
    <property type="evidence" value="ECO:0007669"/>
    <property type="project" value="UniProtKB-SubCell"/>
</dbReference>
<dbReference type="Pfam" id="PF00512">
    <property type="entry name" value="HisKA"/>
    <property type="match status" value="1"/>
</dbReference>
<evidence type="ECO:0000256" key="10">
    <source>
        <dbReference type="ARBA" id="ARBA00022840"/>
    </source>
</evidence>
<reference evidence="17 19" key="1">
    <citation type="submission" date="2017-03" db="EMBL/GenBank/DDBJ databases">
        <title>The whole genome sequencing and assembly of Lysinibacillus sphaericus DSM 28T strain.</title>
        <authorList>
            <person name="Lee Y.-J."/>
            <person name="Yi H."/>
            <person name="Bahn Y.-S."/>
            <person name="Kim J.F."/>
            <person name="Lee D.-W."/>
        </authorList>
    </citation>
    <scope>NUCLEOTIDE SEQUENCE [LARGE SCALE GENOMIC DNA]</scope>
    <source>
        <strain evidence="17 19">DSM 28</strain>
    </source>
</reference>
<dbReference type="PRINTS" id="PR00344">
    <property type="entry name" value="BCTRLSENSOR"/>
</dbReference>
<evidence type="ECO:0000256" key="8">
    <source>
        <dbReference type="ARBA" id="ARBA00022741"/>
    </source>
</evidence>
<dbReference type="InterPro" id="IPR036890">
    <property type="entry name" value="HATPase_C_sf"/>
</dbReference>
<dbReference type="InterPro" id="IPR003594">
    <property type="entry name" value="HATPase_dom"/>
</dbReference>
<accession>A0A2S0K1D8</accession>
<dbReference type="PROSITE" id="PS50109">
    <property type="entry name" value="HIS_KIN"/>
    <property type="match status" value="1"/>
</dbReference>
<evidence type="ECO:0000313" key="18">
    <source>
        <dbReference type="EMBL" id="SUV16907.1"/>
    </source>
</evidence>
<evidence type="ECO:0000313" key="19">
    <source>
        <dbReference type="Proteomes" id="UP000238825"/>
    </source>
</evidence>
<dbReference type="InterPro" id="IPR003661">
    <property type="entry name" value="HisK_dim/P_dom"/>
</dbReference>
<feature type="transmembrane region" description="Helical" evidence="14">
    <location>
        <begin position="7"/>
        <end position="29"/>
    </location>
</feature>
<dbReference type="GeneID" id="48277215"/>
<organism evidence="17 19">
    <name type="scientific">Lysinibacillus sphaericus</name>
    <name type="common">Bacillus sphaericus</name>
    <dbReference type="NCBI Taxonomy" id="1421"/>
    <lineage>
        <taxon>Bacteria</taxon>
        <taxon>Bacillati</taxon>
        <taxon>Bacillota</taxon>
        <taxon>Bacilli</taxon>
        <taxon>Bacillales</taxon>
        <taxon>Bacillaceae</taxon>
        <taxon>Lysinibacillus</taxon>
    </lineage>
</organism>
<dbReference type="SUPFAM" id="SSF47384">
    <property type="entry name" value="Homodimeric domain of signal transducing histidine kinase"/>
    <property type="match status" value="1"/>
</dbReference>
<evidence type="ECO:0000256" key="3">
    <source>
        <dbReference type="ARBA" id="ARBA00012438"/>
    </source>
</evidence>
<dbReference type="CDD" id="cd00082">
    <property type="entry name" value="HisKA"/>
    <property type="match status" value="1"/>
</dbReference>
<evidence type="ECO:0000256" key="1">
    <source>
        <dbReference type="ARBA" id="ARBA00000085"/>
    </source>
</evidence>
<dbReference type="PROSITE" id="PS50885">
    <property type="entry name" value="HAMP"/>
    <property type="match status" value="1"/>
</dbReference>